<dbReference type="PANTHER" id="PTHR30006:SF2">
    <property type="entry name" value="ABC TRANSPORTER SUBSTRATE-BINDING PROTEIN"/>
    <property type="match status" value="1"/>
</dbReference>
<sequence>MKKSLIFAIASGTLAAVLAFSGCAQKESKELNIYSALPETELPMYFEAFKNETGITVNFVRLSAGEIFSKLKVEKNNPQASIWHGGNCDTFIAASKAGLLEPYASPELKNTPDRYKDPDNYWSPIYIGALSFVVDKNWFAERNLAYPASWNDLLKDEFRGEISMAHPGTSGAAYTILATVVQLMGEDQAFEYFKKLNNNIRQYTKAGAAPAKNVALGEAAIGIGFSHDNLKPAGEGYPVALSFPQEGTGYEIGGVALIKNGPAAERKNAEKFIDWCLSKSAQDVYSKNNSYRLPVNTLSAAPPEAVSISELKVIDYDFIWAGDNRTRLIEKFTEVIASKDNLK</sequence>
<feature type="signal peptide" evidence="2">
    <location>
        <begin position="1"/>
        <end position="26"/>
    </location>
</feature>
<keyword evidence="4" id="KW-1185">Reference proteome</keyword>
<dbReference type="GO" id="GO:0030975">
    <property type="term" value="F:thiamine binding"/>
    <property type="evidence" value="ECO:0007669"/>
    <property type="project" value="TreeGrafter"/>
</dbReference>
<comment type="caution">
    <text evidence="3">The sequence shown here is derived from an EMBL/GenBank/DDBJ whole genome shotgun (WGS) entry which is preliminary data.</text>
</comment>
<organism evidence="3 4">
    <name type="scientific">Treponema maltophilum ATCC 51939</name>
    <dbReference type="NCBI Taxonomy" id="1125699"/>
    <lineage>
        <taxon>Bacteria</taxon>
        <taxon>Pseudomonadati</taxon>
        <taxon>Spirochaetota</taxon>
        <taxon>Spirochaetia</taxon>
        <taxon>Spirochaetales</taxon>
        <taxon>Treponemataceae</taxon>
        <taxon>Treponema</taxon>
    </lineage>
</organism>
<dbReference type="InterPro" id="IPR026045">
    <property type="entry name" value="Ferric-bd"/>
</dbReference>
<evidence type="ECO:0000256" key="2">
    <source>
        <dbReference type="SAM" id="SignalP"/>
    </source>
</evidence>
<dbReference type="HOGENOM" id="CLU_026974_0_1_12"/>
<dbReference type="EMBL" id="ATFF01000006">
    <property type="protein sequence ID" value="EPF31257.1"/>
    <property type="molecule type" value="Genomic_DNA"/>
</dbReference>
<dbReference type="CDD" id="cd13544">
    <property type="entry name" value="PBP2_Fbp_like_1"/>
    <property type="match status" value="1"/>
</dbReference>
<evidence type="ECO:0000256" key="1">
    <source>
        <dbReference type="ARBA" id="ARBA00022729"/>
    </source>
</evidence>
<dbReference type="GO" id="GO:0015888">
    <property type="term" value="P:thiamine transport"/>
    <property type="evidence" value="ECO:0007669"/>
    <property type="project" value="TreeGrafter"/>
</dbReference>
<dbReference type="PROSITE" id="PS51257">
    <property type="entry name" value="PROKAR_LIPOPROTEIN"/>
    <property type="match status" value="1"/>
</dbReference>
<reference evidence="3 4" key="1">
    <citation type="submission" date="2013-04" db="EMBL/GenBank/DDBJ databases">
        <title>The Genome Sequence of Treponema maltophilum ATCC 51939.</title>
        <authorList>
            <consortium name="The Broad Institute Genomics Platform"/>
            <person name="Earl A."/>
            <person name="Ward D."/>
            <person name="Feldgarden M."/>
            <person name="Gevers D."/>
            <person name="Leonetti C."/>
            <person name="Blanton J.M."/>
            <person name="Dewhirst F.E."/>
            <person name="Izard J."/>
            <person name="Walker B."/>
            <person name="Young S."/>
            <person name="Zeng Q."/>
            <person name="Gargeya S."/>
            <person name="Fitzgerald M."/>
            <person name="Haas B."/>
            <person name="Abouelleil A."/>
            <person name="Allen A.W."/>
            <person name="Alvarado L."/>
            <person name="Arachchi H.M."/>
            <person name="Berlin A.M."/>
            <person name="Chapman S.B."/>
            <person name="Gainer-Dewar J."/>
            <person name="Goldberg J."/>
            <person name="Griggs A."/>
            <person name="Gujja S."/>
            <person name="Hansen M."/>
            <person name="Howarth C."/>
            <person name="Imamovic A."/>
            <person name="Ireland A."/>
            <person name="Larimer J."/>
            <person name="McCowan C."/>
            <person name="Murphy C."/>
            <person name="Pearson M."/>
            <person name="Poon T.W."/>
            <person name="Priest M."/>
            <person name="Roberts A."/>
            <person name="Saif S."/>
            <person name="Shea T."/>
            <person name="Sisk P."/>
            <person name="Sykes S."/>
            <person name="Wortman J."/>
            <person name="Nusbaum C."/>
            <person name="Birren B."/>
        </authorList>
    </citation>
    <scope>NUCLEOTIDE SEQUENCE [LARGE SCALE GENOMIC DNA]</scope>
    <source>
        <strain evidence="3 4">ATCC 51939</strain>
    </source>
</reference>
<dbReference type="PATRIC" id="fig|1125699.3.peg.1613"/>
<feature type="chain" id="PRO_5004511206" evidence="2">
    <location>
        <begin position="27"/>
        <end position="343"/>
    </location>
</feature>
<keyword evidence="1 2" id="KW-0732">Signal</keyword>
<dbReference type="eggNOG" id="COG1840">
    <property type="taxonomic scope" value="Bacteria"/>
</dbReference>
<dbReference type="PANTHER" id="PTHR30006">
    <property type="entry name" value="THIAMINE-BINDING PERIPLASMIC PROTEIN-RELATED"/>
    <property type="match status" value="1"/>
</dbReference>
<gene>
    <name evidence="3" type="ORF">HMPREF9194_01600</name>
</gene>
<dbReference type="STRING" id="1125699.HMPREF9194_01600"/>
<dbReference type="PIRSF" id="PIRSF002825">
    <property type="entry name" value="CfbpA"/>
    <property type="match status" value="1"/>
</dbReference>
<dbReference type="SUPFAM" id="SSF53850">
    <property type="entry name" value="Periplasmic binding protein-like II"/>
    <property type="match status" value="1"/>
</dbReference>
<evidence type="ECO:0000313" key="3">
    <source>
        <dbReference type="EMBL" id="EPF31257.1"/>
    </source>
</evidence>
<dbReference type="GO" id="GO:0030288">
    <property type="term" value="C:outer membrane-bounded periplasmic space"/>
    <property type="evidence" value="ECO:0007669"/>
    <property type="project" value="TreeGrafter"/>
</dbReference>
<dbReference type="Proteomes" id="UP000014541">
    <property type="component" value="Unassembled WGS sequence"/>
</dbReference>
<dbReference type="RefSeq" id="WP_016525868.1">
    <property type="nucleotide sequence ID" value="NZ_KE332518.1"/>
</dbReference>
<dbReference type="OrthoDB" id="305758at2"/>
<dbReference type="GO" id="GO:0030976">
    <property type="term" value="F:thiamine pyrophosphate binding"/>
    <property type="evidence" value="ECO:0007669"/>
    <property type="project" value="TreeGrafter"/>
</dbReference>
<proteinExistence type="predicted"/>
<evidence type="ECO:0000313" key="4">
    <source>
        <dbReference type="Proteomes" id="UP000014541"/>
    </source>
</evidence>
<accession>S3KG87</accession>
<dbReference type="Pfam" id="PF13343">
    <property type="entry name" value="SBP_bac_6"/>
    <property type="match status" value="1"/>
</dbReference>
<protein>
    <submittedName>
        <fullName evidence="3">Uncharacterized protein</fullName>
    </submittedName>
</protein>
<dbReference type="AlphaFoldDB" id="S3KG87"/>
<dbReference type="Gene3D" id="3.40.190.10">
    <property type="entry name" value="Periplasmic binding protein-like II"/>
    <property type="match status" value="2"/>
</dbReference>
<name>S3KG87_TREMA</name>